<comment type="caution">
    <text evidence="1">The sequence shown here is derived from an EMBL/GenBank/DDBJ whole genome shotgun (WGS) entry which is preliminary data.</text>
</comment>
<name>A0ACC2JX52_9PEZI</name>
<reference evidence="1" key="1">
    <citation type="submission" date="2022-12" db="EMBL/GenBank/DDBJ databases">
        <title>Genome Sequence of Lasiodiplodia mahajangana.</title>
        <authorList>
            <person name="Buettner E."/>
        </authorList>
    </citation>
    <scope>NUCLEOTIDE SEQUENCE</scope>
    <source>
        <strain evidence="1">VT137</strain>
    </source>
</reference>
<organism evidence="1 2">
    <name type="scientific">Lasiodiplodia mahajangana</name>
    <dbReference type="NCBI Taxonomy" id="1108764"/>
    <lineage>
        <taxon>Eukaryota</taxon>
        <taxon>Fungi</taxon>
        <taxon>Dikarya</taxon>
        <taxon>Ascomycota</taxon>
        <taxon>Pezizomycotina</taxon>
        <taxon>Dothideomycetes</taxon>
        <taxon>Dothideomycetes incertae sedis</taxon>
        <taxon>Botryosphaeriales</taxon>
        <taxon>Botryosphaeriaceae</taxon>
        <taxon>Lasiodiplodia</taxon>
    </lineage>
</organism>
<sequence length="75" mass="7183">MAALPELPPALASTPLAIWFVLTAAAEGAVVTIVLAVHGGISLLVGAADALAQTPVTAVPAAAASRTAAEVAARG</sequence>
<keyword evidence="2" id="KW-1185">Reference proteome</keyword>
<protein>
    <submittedName>
        <fullName evidence="1">Uncharacterized protein</fullName>
    </submittedName>
</protein>
<dbReference type="EMBL" id="JAPUUL010000182">
    <property type="protein sequence ID" value="KAJ8132093.1"/>
    <property type="molecule type" value="Genomic_DNA"/>
</dbReference>
<proteinExistence type="predicted"/>
<evidence type="ECO:0000313" key="1">
    <source>
        <dbReference type="EMBL" id="KAJ8132093.1"/>
    </source>
</evidence>
<accession>A0ACC2JX52</accession>
<gene>
    <name evidence="1" type="ORF">O1611_g1532</name>
</gene>
<evidence type="ECO:0000313" key="2">
    <source>
        <dbReference type="Proteomes" id="UP001153332"/>
    </source>
</evidence>
<dbReference type="Proteomes" id="UP001153332">
    <property type="component" value="Unassembled WGS sequence"/>
</dbReference>